<evidence type="ECO:0000256" key="1">
    <source>
        <dbReference type="ARBA" id="ARBA00009986"/>
    </source>
</evidence>
<evidence type="ECO:0000256" key="4">
    <source>
        <dbReference type="ARBA" id="ARBA00049194"/>
    </source>
</evidence>
<feature type="domain" description="Aldehyde dehydrogenase" evidence="7">
    <location>
        <begin position="7"/>
        <end position="464"/>
    </location>
</feature>
<dbReference type="PROSITE" id="PS00070">
    <property type="entry name" value="ALDEHYDE_DEHYDR_CYS"/>
    <property type="match status" value="1"/>
</dbReference>
<keyword evidence="9" id="KW-1185">Reference proteome</keyword>
<evidence type="ECO:0000313" key="8">
    <source>
        <dbReference type="EMBL" id="CAJ1587275.1"/>
    </source>
</evidence>
<evidence type="ECO:0000256" key="3">
    <source>
        <dbReference type="ARBA" id="ARBA00024226"/>
    </source>
</evidence>
<dbReference type="Gene3D" id="3.40.309.10">
    <property type="entry name" value="Aldehyde Dehydrogenase, Chain A, domain 2"/>
    <property type="match status" value="1"/>
</dbReference>
<dbReference type="CDD" id="cd07139">
    <property type="entry name" value="ALDH_AldA-Rv0768"/>
    <property type="match status" value="1"/>
</dbReference>
<dbReference type="EC" id="1.2.1.3" evidence="3"/>
<dbReference type="InterPro" id="IPR016160">
    <property type="entry name" value="Ald_DH_CS_CYS"/>
</dbReference>
<comment type="catalytic activity">
    <reaction evidence="4">
        <text>an aldehyde + NAD(+) + H2O = a carboxylate + NADH + 2 H(+)</text>
        <dbReference type="Rhea" id="RHEA:16185"/>
        <dbReference type="ChEBI" id="CHEBI:15377"/>
        <dbReference type="ChEBI" id="CHEBI:15378"/>
        <dbReference type="ChEBI" id="CHEBI:17478"/>
        <dbReference type="ChEBI" id="CHEBI:29067"/>
        <dbReference type="ChEBI" id="CHEBI:57540"/>
        <dbReference type="ChEBI" id="CHEBI:57945"/>
        <dbReference type="EC" id="1.2.1.3"/>
    </reaction>
</comment>
<evidence type="ECO:0000256" key="2">
    <source>
        <dbReference type="ARBA" id="ARBA00023002"/>
    </source>
</evidence>
<protein>
    <recommendedName>
        <fullName evidence="3">aldehyde dehydrogenase (NAD(+))</fullName>
        <ecNumber evidence="3">1.2.1.3</ecNumber>
    </recommendedName>
</protein>
<dbReference type="PANTHER" id="PTHR42804">
    <property type="entry name" value="ALDEHYDE DEHYDROGENASE"/>
    <property type="match status" value="1"/>
</dbReference>
<dbReference type="PROSITE" id="PS00687">
    <property type="entry name" value="ALDEHYDE_DEHYDR_GLU"/>
    <property type="match status" value="1"/>
</dbReference>
<organism evidence="8 9">
    <name type="scientific">[Mycobacterium] wendilense</name>
    <dbReference type="NCBI Taxonomy" id="3064284"/>
    <lineage>
        <taxon>Bacteria</taxon>
        <taxon>Bacillati</taxon>
        <taxon>Actinomycetota</taxon>
        <taxon>Actinomycetes</taxon>
        <taxon>Mycobacteriales</taxon>
        <taxon>Mycobacteriaceae</taxon>
        <taxon>Mycolicibacter</taxon>
    </lineage>
</organism>
<evidence type="ECO:0000256" key="5">
    <source>
        <dbReference type="PROSITE-ProRule" id="PRU10007"/>
    </source>
</evidence>
<proteinExistence type="inferred from homology"/>
<dbReference type="PANTHER" id="PTHR42804:SF1">
    <property type="entry name" value="ALDEHYDE DEHYDROGENASE-RELATED"/>
    <property type="match status" value="1"/>
</dbReference>
<dbReference type="InterPro" id="IPR015590">
    <property type="entry name" value="Aldehyde_DH_dom"/>
</dbReference>
<dbReference type="Pfam" id="PF00171">
    <property type="entry name" value="Aldedh"/>
    <property type="match status" value="1"/>
</dbReference>
<keyword evidence="2 6" id="KW-0560">Oxidoreductase</keyword>
<feature type="active site" evidence="5">
    <location>
        <position position="238"/>
    </location>
</feature>
<dbReference type="EMBL" id="OY726395">
    <property type="protein sequence ID" value="CAJ1587275.1"/>
    <property type="molecule type" value="Genomic_DNA"/>
</dbReference>
<dbReference type="InterPro" id="IPR016163">
    <property type="entry name" value="Ald_DH_C"/>
</dbReference>
<evidence type="ECO:0000256" key="6">
    <source>
        <dbReference type="RuleBase" id="RU003345"/>
    </source>
</evidence>
<sequence>MSQGRDGVITVISPHTEQPIAEVPAATAAEVQAAVAAARQAIDDGPWPRLDPAERIAALRRLAARYAERGGELAELISRQIGAPISFAQRAQVGLPTMMMGAFCDIAESFAWQENRPGFFGAEVQVRKEAVGVVAAVVPWNMPQFLIITKLVPALLAGCAVIVKPAPESPLDALLLKEMLDELDLPSGVVSVLPGGTEVGAALVGHPGVDKVSFTGSTAAGKAVAAACAANLTTVSLELGGKSAAVVLDDADPAAVAAAVRSASLSNSGQICNALTRILVPQHRQSDFVDALAAELSTIAVGDPADPATQMGPLVTARQQQRVRDYIHSGVSEGARLVTGGAEQPDGLDTGWYVRPTLFADANNAMRIAREEIFGPVLTVIGYGDQADAVAIANDSDYGLAGSVFTADTERGLAVAAQVRTGTFGVNQGYTMDPVAPFGGVKDSGYGRELGREGLDGYLQTKSVAVAAG</sequence>
<dbReference type="Proteomes" id="UP001190466">
    <property type="component" value="Chromosome"/>
</dbReference>
<dbReference type="InterPro" id="IPR016162">
    <property type="entry name" value="Ald_DH_N"/>
</dbReference>
<dbReference type="InterPro" id="IPR016161">
    <property type="entry name" value="Ald_DH/histidinol_DH"/>
</dbReference>
<dbReference type="Gene3D" id="3.40.605.10">
    <property type="entry name" value="Aldehyde Dehydrogenase, Chain A, domain 1"/>
    <property type="match status" value="1"/>
</dbReference>
<name>A0ABN9P519_9MYCO</name>
<evidence type="ECO:0000313" key="9">
    <source>
        <dbReference type="Proteomes" id="UP001190466"/>
    </source>
</evidence>
<comment type="similarity">
    <text evidence="1 6">Belongs to the aldehyde dehydrogenase family.</text>
</comment>
<dbReference type="SUPFAM" id="SSF53720">
    <property type="entry name" value="ALDH-like"/>
    <property type="match status" value="1"/>
</dbReference>
<accession>A0ABN9P519</accession>
<gene>
    <name evidence="8" type="ORF">MU0050_004709</name>
</gene>
<reference evidence="8 9" key="1">
    <citation type="submission" date="2023-08" db="EMBL/GenBank/DDBJ databases">
        <authorList>
            <person name="Folkvardsen B D."/>
            <person name="Norman A."/>
        </authorList>
    </citation>
    <scope>NUCLEOTIDE SEQUENCE [LARGE SCALE GENOMIC DNA]</scope>
    <source>
        <strain evidence="8 9">Mu0050</strain>
    </source>
</reference>
<evidence type="ECO:0000259" key="7">
    <source>
        <dbReference type="Pfam" id="PF00171"/>
    </source>
</evidence>
<dbReference type="RefSeq" id="WP_316513041.1">
    <property type="nucleotide sequence ID" value="NZ_OY726395.1"/>
</dbReference>
<dbReference type="InterPro" id="IPR029510">
    <property type="entry name" value="Ald_DH_CS_GLU"/>
</dbReference>